<dbReference type="Proteomes" id="UP000069705">
    <property type="component" value="Unassembled WGS sequence"/>
</dbReference>
<reference evidence="2" key="2">
    <citation type="submission" date="2016-02" db="EMBL/GenBank/DDBJ databases">
        <title>Draft genome sequence of five rapidly growing Mycobacterium species.</title>
        <authorList>
            <person name="Katahira K."/>
            <person name="Gotou Y."/>
            <person name="Iida K."/>
            <person name="Ogura Y."/>
            <person name="Hayashi T."/>
        </authorList>
    </citation>
    <scope>NUCLEOTIDE SEQUENCE [LARGE SCALE GENOMIC DNA]</scope>
    <source>
        <strain evidence="2">JCM6368</strain>
    </source>
</reference>
<dbReference type="Gene3D" id="3.40.50.300">
    <property type="entry name" value="P-loop containing nucleotide triphosphate hydrolases"/>
    <property type="match status" value="1"/>
</dbReference>
<evidence type="ECO:0000313" key="2">
    <source>
        <dbReference type="Proteomes" id="UP000069705"/>
    </source>
</evidence>
<comment type="caution">
    <text evidence="1">The sequence shown here is derived from an EMBL/GenBank/DDBJ whole genome shotgun (WGS) entry which is preliminary data.</text>
</comment>
<dbReference type="AlphaFoldDB" id="A0A124E407"/>
<name>A0A124E407_MYCFO</name>
<organism evidence="1 2">
    <name type="scientific">Mycolicibacterium fortuitum subsp. acetamidolyticum</name>
    <dbReference type="NCBI Taxonomy" id="144550"/>
    <lineage>
        <taxon>Bacteria</taxon>
        <taxon>Bacillati</taxon>
        <taxon>Actinomycetota</taxon>
        <taxon>Actinomycetes</taxon>
        <taxon>Mycobacteriales</taxon>
        <taxon>Mycobacteriaceae</taxon>
        <taxon>Mycolicibacterium</taxon>
    </lineage>
</organism>
<sequence>MENDFAYEALSPRAFEQLAVALVEPVLGAGLEVFGPGRDGGREATWDGPINWSATDSDDSTRWDGYTVIQVKHCQNPTQDAEADLAWLQSHLKTELDTWMKDGSKRSRFPNYLLVVTNVRLTPGDPGGTMDKLQRWVSKQLGHNYGTERNRRTLQSKGLRQVRFWHRNKLNNVLAGNASVRQRFTPLITVGDVLARIEQLPGAVPRDLLPAVFTDHARKSLETGRWIRFDDAGDGQAKHVVDDVVVNLPVETELGRATALREALDRGDRVLRKSLWYAERESEPPPPRHLVITGAAGNGKSTLTRYLTHIYRAAFCGNDSDGPASLTGILAAANASLRRLDLGPAVLPRWALRVELAAMAEAMGPDDGGPSVYRYMCGLVSARSQVDIQPYSLDAWFKTWPCALMFDGLDEVTHPAVRQRVISEITQLVRDADDNDADLFVIVTTRPTGYTERLLPEYFDQVDLSDFTQVEAAAYAKHITSLRLNDDEAEYRNAIMAKLDKALDTAAVHRLLKTPLQVLVLTVIVANSGVLPTNRYRLFWSYFETVFKREANKSTGHQTFFNTYRTEIEDLHLRVGLILHQRNEATGDLRSRLDLNELRDIAFRRFREDQHPIPKANSLADKLVEVATQRLVLLAAAEDQTVAFDVRSLQELMAGRALIAGGDADTRHNLTTAARSPHWRNAWLFAAGELFTGSNHERDLVLDIVEICDDDPDWPGWLYPGAPELAASILDDGLAANKPRYVNRLIDVALRILDGPMPTEPKNLARGLSTTASDTDHRALIRGKLRRALAGDRMSHTIATALIHYGEFGSRIPGEGDHARYVDLWAYHSGEGERVTVGELLSQALALNNISASPRLQNAIDACGNLVLYYAADGLMRPLETGRRGFDHRPVLAALADNEDARVLHLCLEQIPGDAWPAKALLARSCWPALSRTEIAARLHTFQHDHEGELLA</sequence>
<evidence type="ECO:0008006" key="3">
    <source>
        <dbReference type="Google" id="ProtNLM"/>
    </source>
</evidence>
<evidence type="ECO:0000313" key="1">
    <source>
        <dbReference type="EMBL" id="GAT01601.1"/>
    </source>
</evidence>
<dbReference type="SUPFAM" id="SSF52540">
    <property type="entry name" value="P-loop containing nucleoside triphosphate hydrolases"/>
    <property type="match status" value="1"/>
</dbReference>
<dbReference type="RefSeq" id="WP_131809009.1">
    <property type="nucleotide sequence ID" value="NZ_BCSZ01000014.1"/>
</dbReference>
<protein>
    <recommendedName>
        <fullName evidence="3">NACHT domain-containing protein</fullName>
    </recommendedName>
</protein>
<reference evidence="1 2" key="1">
    <citation type="journal article" date="2016" name="Genome Announc.">
        <title>Draft Genome Sequences of Five Rapidly Growing Mycobacterium Species, M. thermoresistibile, M. fortuitum subsp. acetamidolyticum, M. canariasense, M. brisbanense, and M. novocastrense.</title>
        <authorList>
            <person name="Katahira K."/>
            <person name="Ogura Y."/>
            <person name="Gotoh Y."/>
            <person name="Hayashi T."/>
        </authorList>
    </citation>
    <scope>NUCLEOTIDE SEQUENCE [LARGE SCALE GENOMIC DNA]</scope>
    <source>
        <strain evidence="1 2">JCM6368</strain>
    </source>
</reference>
<dbReference type="InterPro" id="IPR027417">
    <property type="entry name" value="P-loop_NTPase"/>
</dbReference>
<accession>A0A124E407</accession>
<proteinExistence type="predicted"/>
<dbReference type="EMBL" id="BCSZ01000014">
    <property type="protein sequence ID" value="GAT01601.1"/>
    <property type="molecule type" value="Genomic_DNA"/>
</dbReference>
<gene>
    <name evidence="1" type="ORF">RMCFA_1713</name>
</gene>